<dbReference type="Gene3D" id="1.10.10.10">
    <property type="entry name" value="Winged helix-like DNA-binding domain superfamily/Winged helix DNA-binding domain"/>
    <property type="match status" value="1"/>
</dbReference>
<feature type="domain" description="RNA polymerase sigma-70 region 2" evidence="5">
    <location>
        <begin position="18"/>
        <end position="79"/>
    </location>
</feature>
<organism evidence="8 9">
    <name type="scientific">Microbacterium yannicii</name>
    <dbReference type="NCBI Taxonomy" id="671622"/>
    <lineage>
        <taxon>Bacteria</taxon>
        <taxon>Bacillati</taxon>
        <taxon>Actinomycetota</taxon>
        <taxon>Actinomycetes</taxon>
        <taxon>Micrococcales</taxon>
        <taxon>Microbacteriaceae</taxon>
        <taxon>Microbacterium</taxon>
    </lineage>
</organism>
<protein>
    <submittedName>
        <fullName evidence="8">RNA polymerase sigma factor</fullName>
    </submittedName>
</protein>
<feature type="domain" description="DUF6596" evidence="7">
    <location>
        <begin position="180"/>
        <end position="279"/>
    </location>
</feature>
<evidence type="ECO:0000259" key="7">
    <source>
        <dbReference type="Pfam" id="PF20239"/>
    </source>
</evidence>
<comment type="similarity">
    <text evidence="1">Belongs to the sigma-70 factor family. ECF subfamily.</text>
</comment>
<dbReference type="PANTHER" id="PTHR47756:SF2">
    <property type="entry name" value="BLL6612 PROTEIN"/>
    <property type="match status" value="1"/>
</dbReference>
<dbReference type="InterPro" id="IPR013325">
    <property type="entry name" value="RNA_pol_sigma_r2"/>
</dbReference>
<dbReference type="InterPro" id="IPR013249">
    <property type="entry name" value="RNA_pol_sigma70_r4_t2"/>
</dbReference>
<evidence type="ECO:0000256" key="3">
    <source>
        <dbReference type="ARBA" id="ARBA00023082"/>
    </source>
</evidence>
<keyword evidence="2" id="KW-0805">Transcription regulation</keyword>
<dbReference type="Gene3D" id="1.10.1740.10">
    <property type="match status" value="1"/>
</dbReference>
<dbReference type="SUPFAM" id="SSF48452">
    <property type="entry name" value="TPR-like"/>
    <property type="match status" value="1"/>
</dbReference>
<name>A0ABP9M2K3_9MICO</name>
<dbReference type="InterPro" id="IPR011990">
    <property type="entry name" value="TPR-like_helical_dom_sf"/>
</dbReference>
<evidence type="ECO:0000313" key="9">
    <source>
        <dbReference type="Proteomes" id="UP001501407"/>
    </source>
</evidence>
<dbReference type="Proteomes" id="UP001501407">
    <property type="component" value="Unassembled WGS sequence"/>
</dbReference>
<dbReference type="InterPro" id="IPR013324">
    <property type="entry name" value="RNA_pol_sigma_r3/r4-like"/>
</dbReference>
<gene>
    <name evidence="8" type="ORF">GCM10025760_10140</name>
</gene>
<reference evidence="9" key="1">
    <citation type="journal article" date="2019" name="Int. J. Syst. Evol. Microbiol.">
        <title>The Global Catalogue of Microorganisms (GCM) 10K type strain sequencing project: providing services to taxonomists for standard genome sequencing and annotation.</title>
        <authorList>
            <consortium name="The Broad Institute Genomics Platform"/>
            <consortium name="The Broad Institute Genome Sequencing Center for Infectious Disease"/>
            <person name="Wu L."/>
            <person name="Ma J."/>
        </authorList>
    </citation>
    <scope>NUCLEOTIDE SEQUENCE [LARGE SCALE GENOMIC DNA]</scope>
    <source>
        <strain evidence="9">JCM 18959</strain>
    </source>
</reference>
<dbReference type="SUPFAM" id="SSF88659">
    <property type="entry name" value="Sigma3 and sigma4 domains of RNA polymerase sigma factors"/>
    <property type="match status" value="1"/>
</dbReference>
<sequence length="414" mass="45505">MNDSPADEAIARVHREEWARVVAGLARRFGDLDLAEDAAAEAYVAAVERWPRDGVPPNPGAWLTTTATRKAIDRLRRESHRDLKHQAAHMLSDDTPHEPTGPVEDDRLRLVFICCHPALAMEARIALTLRLLGGLTVAEIARAFLVPETTMARRITRAKAKIAAARIPYRVPSTTDIRQRVAGVLAVIYLIFNEGYLATAGDDPVRADLTDEAIRLGRLLRVLLPDDGEVIGLLALMLLADARRTARVSHAGELVTLDEQDRSAWNRNLIDEGHTLVRERIAAVAAGAEPPGRYQLLAAINAVHTDAPSSRDTDWSQIVVLYDRLMRLDPSPIVRLNRAIAVAELDGPAVALADIDRLGDALDGYHAYHAVRADLLRRVGRSAEARTAYGRAIELAGNPAERAYLTRRRDQLVG</sequence>
<dbReference type="Pfam" id="PF08281">
    <property type="entry name" value="Sigma70_r4_2"/>
    <property type="match status" value="1"/>
</dbReference>
<evidence type="ECO:0000259" key="5">
    <source>
        <dbReference type="Pfam" id="PF04542"/>
    </source>
</evidence>
<keyword evidence="4" id="KW-0804">Transcription</keyword>
<evidence type="ECO:0000256" key="1">
    <source>
        <dbReference type="ARBA" id="ARBA00010641"/>
    </source>
</evidence>
<dbReference type="InterPro" id="IPR007627">
    <property type="entry name" value="RNA_pol_sigma70_r2"/>
</dbReference>
<dbReference type="SUPFAM" id="SSF88946">
    <property type="entry name" value="Sigma2 domain of RNA polymerase sigma factors"/>
    <property type="match status" value="1"/>
</dbReference>
<proteinExistence type="inferred from homology"/>
<keyword evidence="9" id="KW-1185">Reference proteome</keyword>
<dbReference type="InterPro" id="IPR036388">
    <property type="entry name" value="WH-like_DNA-bd_sf"/>
</dbReference>
<dbReference type="Pfam" id="PF20239">
    <property type="entry name" value="DUF6596"/>
    <property type="match status" value="1"/>
</dbReference>
<evidence type="ECO:0000259" key="6">
    <source>
        <dbReference type="Pfam" id="PF08281"/>
    </source>
</evidence>
<dbReference type="RefSeq" id="WP_194412844.1">
    <property type="nucleotide sequence ID" value="NZ_BAABKZ010000001.1"/>
</dbReference>
<dbReference type="Pfam" id="PF04542">
    <property type="entry name" value="Sigma70_r2"/>
    <property type="match status" value="1"/>
</dbReference>
<accession>A0ABP9M2K3</accession>
<keyword evidence="3" id="KW-0731">Sigma factor</keyword>
<dbReference type="Gene3D" id="1.25.40.10">
    <property type="entry name" value="Tetratricopeptide repeat domain"/>
    <property type="match status" value="1"/>
</dbReference>
<dbReference type="InterPro" id="IPR046531">
    <property type="entry name" value="DUF6596"/>
</dbReference>
<evidence type="ECO:0000313" key="8">
    <source>
        <dbReference type="EMBL" id="GAA5088113.1"/>
    </source>
</evidence>
<dbReference type="PANTHER" id="PTHR47756">
    <property type="entry name" value="BLL6612 PROTEIN-RELATED"/>
    <property type="match status" value="1"/>
</dbReference>
<evidence type="ECO:0000256" key="2">
    <source>
        <dbReference type="ARBA" id="ARBA00023015"/>
    </source>
</evidence>
<comment type="caution">
    <text evidence="8">The sequence shown here is derived from an EMBL/GenBank/DDBJ whole genome shotgun (WGS) entry which is preliminary data.</text>
</comment>
<feature type="domain" description="RNA polymerase sigma factor 70 region 4 type 2" evidence="6">
    <location>
        <begin position="112"/>
        <end position="162"/>
    </location>
</feature>
<dbReference type="EMBL" id="BAABKZ010000001">
    <property type="protein sequence ID" value="GAA5088113.1"/>
    <property type="molecule type" value="Genomic_DNA"/>
</dbReference>
<evidence type="ECO:0000256" key="4">
    <source>
        <dbReference type="ARBA" id="ARBA00023163"/>
    </source>
</evidence>